<keyword evidence="2" id="KW-1133">Transmembrane helix</keyword>
<dbReference type="AlphaFoldDB" id="A0A1F6GNL4"/>
<keyword evidence="1" id="KW-0175">Coiled coil</keyword>
<accession>A0A1F6GNL4</accession>
<evidence type="ECO:0000256" key="1">
    <source>
        <dbReference type="SAM" id="Coils"/>
    </source>
</evidence>
<evidence type="ECO:0000313" key="4">
    <source>
        <dbReference type="Proteomes" id="UP000177583"/>
    </source>
</evidence>
<organism evidence="3 4">
    <name type="scientific">Candidatus Lambdaproteobacteria bacterium RIFOXYD2_FULL_56_26</name>
    <dbReference type="NCBI Taxonomy" id="1817773"/>
    <lineage>
        <taxon>Bacteria</taxon>
        <taxon>Pseudomonadati</taxon>
        <taxon>Pseudomonadota</taxon>
        <taxon>Candidatus Lambdaproteobacteria</taxon>
    </lineage>
</organism>
<dbReference type="EMBL" id="MFNF01000055">
    <property type="protein sequence ID" value="OGG99714.1"/>
    <property type="molecule type" value="Genomic_DNA"/>
</dbReference>
<sequence length="191" mass="21879">MLKRLDQRLRELAFGVEEEREIPTEVEGNPLSLYLKVYQRQHRMIFILYRGLLLAFGTLVVVVSFLIDASLEPSQAPSWAPYALGLVDLALTFGFFKALLELKKYKAKNAELLALVLEHLERDLQKLERIKAEQAQMMAKKKKFKLLLGEPKPQASVGWDHKLCPKCGQETDLVEEVCPQCLYLFGPLIYS</sequence>
<feature type="transmembrane region" description="Helical" evidence="2">
    <location>
        <begin position="46"/>
        <end position="67"/>
    </location>
</feature>
<comment type="caution">
    <text evidence="3">The sequence shown here is derived from an EMBL/GenBank/DDBJ whole genome shotgun (WGS) entry which is preliminary data.</text>
</comment>
<proteinExistence type="predicted"/>
<evidence type="ECO:0000256" key="2">
    <source>
        <dbReference type="SAM" id="Phobius"/>
    </source>
</evidence>
<protein>
    <submittedName>
        <fullName evidence="3">Uncharacterized protein</fullName>
    </submittedName>
</protein>
<evidence type="ECO:0000313" key="3">
    <source>
        <dbReference type="EMBL" id="OGG99714.1"/>
    </source>
</evidence>
<keyword evidence="2" id="KW-0472">Membrane</keyword>
<name>A0A1F6GNL4_9PROT</name>
<reference evidence="3 4" key="1">
    <citation type="journal article" date="2016" name="Nat. Commun.">
        <title>Thousands of microbial genomes shed light on interconnected biogeochemical processes in an aquifer system.</title>
        <authorList>
            <person name="Anantharaman K."/>
            <person name="Brown C.T."/>
            <person name="Hug L.A."/>
            <person name="Sharon I."/>
            <person name="Castelle C.J."/>
            <person name="Probst A.J."/>
            <person name="Thomas B.C."/>
            <person name="Singh A."/>
            <person name="Wilkins M.J."/>
            <person name="Karaoz U."/>
            <person name="Brodie E.L."/>
            <person name="Williams K.H."/>
            <person name="Hubbard S.S."/>
            <person name="Banfield J.F."/>
        </authorList>
    </citation>
    <scope>NUCLEOTIDE SEQUENCE [LARGE SCALE GENOMIC DNA]</scope>
</reference>
<feature type="transmembrane region" description="Helical" evidence="2">
    <location>
        <begin position="79"/>
        <end position="100"/>
    </location>
</feature>
<keyword evidence="2" id="KW-0812">Transmembrane</keyword>
<gene>
    <name evidence="3" type="ORF">A2557_06125</name>
</gene>
<dbReference type="Proteomes" id="UP000177583">
    <property type="component" value="Unassembled WGS sequence"/>
</dbReference>
<feature type="coiled-coil region" evidence="1">
    <location>
        <begin position="110"/>
        <end position="137"/>
    </location>
</feature>